<evidence type="ECO:0000256" key="1">
    <source>
        <dbReference type="SAM" id="Phobius"/>
    </source>
</evidence>
<dbReference type="Proteomes" id="UP001470230">
    <property type="component" value="Unassembled WGS sequence"/>
</dbReference>
<dbReference type="EMBL" id="JAPFFF010000371">
    <property type="protein sequence ID" value="KAK8834564.1"/>
    <property type="molecule type" value="Genomic_DNA"/>
</dbReference>
<keyword evidence="1" id="KW-0812">Transmembrane</keyword>
<evidence type="ECO:0000313" key="2">
    <source>
        <dbReference type="EMBL" id="KAK8834564.1"/>
    </source>
</evidence>
<feature type="transmembrane region" description="Helical" evidence="1">
    <location>
        <begin position="677"/>
        <end position="699"/>
    </location>
</feature>
<feature type="transmembrane region" description="Helical" evidence="1">
    <location>
        <begin position="167"/>
        <end position="192"/>
    </location>
</feature>
<sequence>MSVPTNQTSTTSSIKSPSQLTISEYAGSLNEDVRTQQFEESYIFPLFSEISRVVVLPSIFCFLLIFIQILQSIAANMYIGNHYIWDSISSTPKIIRILSYSINFGVIDIMNSDNDFEDDSMITQDAFYNCYPCYVAVIAYFAVELLFLIYILYWYRKKRSFMKWSLYVAYFLLSILNPIIFTPACGIAGYAIWQIDSHRSTSSIVYFIISAIPALIILAFTIWNTNFTCHSVYISRNIDASWDSRIKNVFTITIGITSFLTPALNLFPGWFVFVGFVTGIVLNFYQLYLMYYLPLIKSYMNSIFQSICWLSIVGLILSIVNYFKDLSYIILIFVPLAVFIVFCILYSFFDKFKIKLALKKMDFNQEDNNEQDKKEFLESINLGSDSMAIFYIQVGISNLSPLCVDFSFMKYLINIRASPNILFFLIKLTAMIPAQMQFLSQLIATVNRTGAIFSIIQSYILYQSRKVNVIRQSVSSKEEMSEAKLLFKMSEETISMVRGFWGEISHTKSDISTASLRYFRNSSIRTSSSYLDALDQFPRSQKIYDQYIRFLIEAMGDYKSSIHYLKSLKMIELGHRIVHDYAFRSFANTFPRYLTEKILDCHGMYLKNNEPQLLMTGAGQATEMMPTASSLTNGSSSNCSSDFRNDDIASEIFDHSKLRVSLQEVIDKSSLKSLNMLRGLSIVSLVLILICFIVLILVVKSTVDNPYELMESNILTSKIANSIEYATLNVGTRLLEYTYQTNDLGPLLASQLSIKLTDLPNFPSVFNQPYLKLNMICEEIREQIHQVLDIIFKKPSKHIGEIEVLGHWDQTNYIEFYYDLTIARLSLRGGINLFLNQIYEVSSYQKIGIVTQKQLQLCITTCFNGYLIAKNFNSLFANVSQTGIDECERYSNTFDILTYIVSIVAVLLFFVVRIINFIYVMREFNSLSTILRCFNKDDMEASSRPIYLKSKEKLPTGTVHSAHDFSIEVFILPFIFLLITADCIFVVVYSGSLNQDFFDSMADAFEWSNSGSQRSLTLMKLMVGVTIDHSSMSVLLNRATNESTTKIQDNIDIITRFQNQLDMEIIGKDDRFDNFYYNDRCSHIEGQYNYANFIDCISLSNKINLATSYFNMMKKAYALNDIFFTFEFAGIAYSIDKSIYNEFISFQDYLLTYAENISDEHNENIQMICIIGIIILVVLFTFENFFINMLYNSFAGFKQLIYTLPPVSVCQNRILMNFLSRMKNNDDLPSESEMVINASNMGIISINE</sequence>
<keyword evidence="3" id="KW-1185">Reference proteome</keyword>
<feature type="transmembrane region" description="Helical" evidence="1">
    <location>
        <begin position="270"/>
        <end position="291"/>
    </location>
</feature>
<comment type="caution">
    <text evidence="2">The sequence shown here is derived from an EMBL/GenBank/DDBJ whole genome shotgun (WGS) entry which is preliminary data.</text>
</comment>
<feature type="transmembrane region" description="Helical" evidence="1">
    <location>
        <begin position="329"/>
        <end position="349"/>
    </location>
</feature>
<feature type="transmembrane region" description="Helical" evidence="1">
    <location>
        <begin position="246"/>
        <end position="264"/>
    </location>
</feature>
<feature type="transmembrane region" description="Helical" evidence="1">
    <location>
        <begin position="969"/>
        <end position="991"/>
    </location>
</feature>
<protein>
    <submittedName>
        <fullName evidence="2">Uncharacterized protein</fullName>
    </submittedName>
</protein>
<name>A0ABR2GKW0_9EUKA</name>
<keyword evidence="1" id="KW-1133">Transmembrane helix</keyword>
<evidence type="ECO:0000313" key="3">
    <source>
        <dbReference type="Proteomes" id="UP001470230"/>
    </source>
</evidence>
<reference evidence="2 3" key="1">
    <citation type="submission" date="2024-04" db="EMBL/GenBank/DDBJ databases">
        <title>Tritrichomonas musculus Genome.</title>
        <authorList>
            <person name="Alves-Ferreira E."/>
            <person name="Grigg M."/>
            <person name="Lorenzi H."/>
            <person name="Galac M."/>
        </authorList>
    </citation>
    <scope>NUCLEOTIDE SEQUENCE [LARGE SCALE GENOMIC DNA]</scope>
    <source>
        <strain evidence="2 3">EAF2021</strain>
    </source>
</reference>
<proteinExistence type="predicted"/>
<organism evidence="2 3">
    <name type="scientific">Tritrichomonas musculus</name>
    <dbReference type="NCBI Taxonomy" id="1915356"/>
    <lineage>
        <taxon>Eukaryota</taxon>
        <taxon>Metamonada</taxon>
        <taxon>Parabasalia</taxon>
        <taxon>Tritrichomonadida</taxon>
        <taxon>Tritrichomonadidae</taxon>
        <taxon>Tritrichomonas</taxon>
    </lineage>
</organism>
<keyword evidence="1" id="KW-0472">Membrane</keyword>
<feature type="transmembrane region" description="Helical" evidence="1">
    <location>
        <begin position="53"/>
        <end position="79"/>
    </location>
</feature>
<feature type="transmembrane region" description="Helical" evidence="1">
    <location>
        <begin position="204"/>
        <end position="225"/>
    </location>
</feature>
<feature type="transmembrane region" description="Helical" evidence="1">
    <location>
        <begin position="303"/>
        <end position="323"/>
    </location>
</feature>
<feature type="transmembrane region" description="Helical" evidence="1">
    <location>
        <begin position="896"/>
        <end position="919"/>
    </location>
</feature>
<gene>
    <name evidence="2" type="ORF">M9Y10_027532</name>
</gene>
<feature type="non-terminal residue" evidence="2">
    <location>
        <position position="1248"/>
    </location>
</feature>
<accession>A0ABR2GKW0</accession>
<feature type="transmembrane region" description="Helical" evidence="1">
    <location>
        <begin position="1165"/>
        <end position="1191"/>
    </location>
</feature>
<feature type="transmembrane region" description="Helical" evidence="1">
    <location>
        <begin position="134"/>
        <end position="155"/>
    </location>
</feature>
<feature type="transmembrane region" description="Helical" evidence="1">
    <location>
        <begin position="417"/>
        <end position="436"/>
    </location>
</feature>